<evidence type="ECO:0000256" key="2">
    <source>
        <dbReference type="ARBA" id="ARBA00004613"/>
    </source>
</evidence>
<evidence type="ECO:0000256" key="15">
    <source>
        <dbReference type="SAM" id="SignalP"/>
    </source>
</evidence>
<keyword evidence="6 15" id="KW-0732">Signal</keyword>
<reference evidence="18" key="2">
    <citation type="submission" date="2023-05" db="EMBL/GenBank/DDBJ databases">
        <authorList>
            <consortium name="Lawrence Berkeley National Laboratory"/>
            <person name="Steindorff A."/>
            <person name="Hensen N."/>
            <person name="Bonometti L."/>
            <person name="Westerberg I."/>
            <person name="Brannstrom I.O."/>
            <person name="Guillou S."/>
            <person name="Cros-Aarteil S."/>
            <person name="Calhoun S."/>
            <person name="Haridas S."/>
            <person name="Kuo A."/>
            <person name="Mondo S."/>
            <person name="Pangilinan J."/>
            <person name="Riley R."/>
            <person name="Labutti K."/>
            <person name="Andreopoulos B."/>
            <person name="Lipzen A."/>
            <person name="Chen C."/>
            <person name="Yanf M."/>
            <person name="Daum C."/>
            <person name="Ng V."/>
            <person name="Clum A."/>
            <person name="Ohm R."/>
            <person name="Martin F."/>
            <person name="Silar P."/>
            <person name="Natvig D."/>
            <person name="Lalanne C."/>
            <person name="Gautier V."/>
            <person name="Ament-Velasquez S.L."/>
            <person name="Kruys A."/>
            <person name="Hutchinson M.I."/>
            <person name="Powell A.J."/>
            <person name="Barry K."/>
            <person name="Miller A.N."/>
            <person name="Grigoriev I.V."/>
            <person name="Debuchy R."/>
            <person name="Gladieux P."/>
            <person name="Thoren M.H."/>
            <person name="Johannesson H."/>
        </authorList>
    </citation>
    <scope>NUCLEOTIDE SEQUENCE</scope>
    <source>
        <strain evidence="18">CBS 103.79</strain>
    </source>
</reference>
<feature type="domain" description="CBM1" evidence="16">
    <location>
        <begin position="373"/>
        <end position="409"/>
    </location>
</feature>
<dbReference type="Gene3D" id="3.20.20.80">
    <property type="entry name" value="Glycosidases"/>
    <property type="match status" value="1"/>
</dbReference>
<dbReference type="Pfam" id="PF00704">
    <property type="entry name" value="Glyco_hydro_18"/>
    <property type="match status" value="1"/>
</dbReference>
<accession>A0AAN6MDV3</accession>
<evidence type="ECO:0000313" key="19">
    <source>
        <dbReference type="Proteomes" id="UP001303889"/>
    </source>
</evidence>
<dbReference type="InterPro" id="IPR045321">
    <property type="entry name" value="Cts1-like"/>
</dbReference>
<dbReference type="EMBL" id="MU855841">
    <property type="protein sequence ID" value="KAK3899041.1"/>
    <property type="molecule type" value="Genomic_DNA"/>
</dbReference>
<dbReference type="InterPro" id="IPR017853">
    <property type="entry name" value="GH"/>
</dbReference>
<keyword evidence="11" id="KW-0624">Polysaccharide degradation</keyword>
<feature type="compositionally biased region" description="Low complexity" evidence="14">
    <location>
        <begin position="339"/>
        <end position="372"/>
    </location>
</feature>
<dbReference type="InterPro" id="IPR001579">
    <property type="entry name" value="Glyco_hydro_18_chit_AS"/>
</dbReference>
<dbReference type="SMART" id="SM00236">
    <property type="entry name" value="fCBD"/>
    <property type="match status" value="1"/>
</dbReference>
<evidence type="ECO:0000256" key="3">
    <source>
        <dbReference type="ARBA" id="ARBA00012729"/>
    </source>
</evidence>
<dbReference type="PROSITE" id="PS01095">
    <property type="entry name" value="GH18_1"/>
    <property type="match status" value="1"/>
</dbReference>
<dbReference type="EC" id="3.2.1.14" evidence="3"/>
<evidence type="ECO:0000313" key="18">
    <source>
        <dbReference type="EMBL" id="KAK3899041.1"/>
    </source>
</evidence>
<evidence type="ECO:0000256" key="1">
    <source>
        <dbReference type="ARBA" id="ARBA00000822"/>
    </source>
</evidence>
<feature type="signal peptide" evidence="15">
    <location>
        <begin position="1"/>
        <end position="23"/>
    </location>
</feature>
<dbReference type="GO" id="GO:0008843">
    <property type="term" value="F:endochitinase activity"/>
    <property type="evidence" value="ECO:0007669"/>
    <property type="project" value="UniProtKB-EC"/>
</dbReference>
<evidence type="ECO:0000259" key="16">
    <source>
        <dbReference type="PROSITE" id="PS51164"/>
    </source>
</evidence>
<keyword evidence="5" id="KW-0147">Chitin-binding</keyword>
<comment type="similarity">
    <text evidence="12">Belongs to the glycosyl hydrolase 18 family. Chitinase class III subfamily.</text>
</comment>
<evidence type="ECO:0000256" key="9">
    <source>
        <dbReference type="ARBA" id="ARBA00023277"/>
    </source>
</evidence>
<dbReference type="SUPFAM" id="SSF57180">
    <property type="entry name" value="Cellulose-binding domain"/>
    <property type="match status" value="1"/>
</dbReference>
<dbReference type="GO" id="GO:0005576">
    <property type="term" value="C:extracellular region"/>
    <property type="evidence" value="ECO:0007669"/>
    <property type="project" value="UniProtKB-SubCell"/>
</dbReference>
<dbReference type="AlphaFoldDB" id="A0AAN6MDV3"/>
<dbReference type="GO" id="GO:0006032">
    <property type="term" value="P:chitin catabolic process"/>
    <property type="evidence" value="ECO:0007669"/>
    <property type="project" value="UniProtKB-KW"/>
</dbReference>
<dbReference type="Proteomes" id="UP001303889">
    <property type="component" value="Unassembled WGS sequence"/>
</dbReference>
<name>A0AAN6MDV3_9PEZI</name>
<dbReference type="InterPro" id="IPR001223">
    <property type="entry name" value="Glyco_hydro18_cat"/>
</dbReference>
<keyword evidence="7 13" id="KW-0378">Hydrolase</keyword>
<gene>
    <name evidence="18" type="ORF">C8A05DRAFT_46792</name>
</gene>
<evidence type="ECO:0000256" key="11">
    <source>
        <dbReference type="ARBA" id="ARBA00023326"/>
    </source>
</evidence>
<dbReference type="GO" id="GO:0000272">
    <property type="term" value="P:polysaccharide catabolic process"/>
    <property type="evidence" value="ECO:0007669"/>
    <property type="project" value="UniProtKB-KW"/>
</dbReference>
<comment type="catalytic activity">
    <reaction evidence="1">
        <text>Random endo-hydrolysis of N-acetyl-beta-D-glucosaminide (1-&gt;4)-beta-linkages in chitin and chitodextrins.</text>
        <dbReference type="EC" id="3.2.1.14"/>
    </reaction>
</comment>
<evidence type="ECO:0000256" key="4">
    <source>
        <dbReference type="ARBA" id="ARBA00022525"/>
    </source>
</evidence>
<evidence type="ECO:0000259" key="17">
    <source>
        <dbReference type="PROSITE" id="PS51910"/>
    </source>
</evidence>
<evidence type="ECO:0000256" key="14">
    <source>
        <dbReference type="SAM" id="MobiDB-lite"/>
    </source>
</evidence>
<dbReference type="InterPro" id="IPR050542">
    <property type="entry name" value="Glycosyl_Hydrlase18_Chitinase"/>
</dbReference>
<feature type="chain" id="PRO_5042977856" description="chitinase" evidence="15">
    <location>
        <begin position="24"/>
        <end position="409"/>
    </location>
</feature>
<dbReference type="PROSITE" id="PS51910">
    <property type="entry name" value="GH18_2"/>
    <property type="match status" value="1"/>
</dbReference>
<evidence type="ECO:0000256" key="12">
    <source>
        <dbReference type="ARBA" id="ARBA00025727"/>
    </source>
</evidence>
<dbReference type="PANTHER" id="PTHR45708:SF49">
    <property type="entry name" value="ENDOCHITINASE"/>
    <property type="match status" value="1"/>
</dbReference>
<keyword evidence="19" id="KW-1185">Reference proteome</keyword>
<sequence length="409" mass="42666">MSIRRRVAMALCSLMPLLPGVLAGFDSAASNNIAIYWGQNSINRADGQKRLATYCANSPVNIIPLAFLTTIKNPTSVNFANAGDNCTVFPGTQLLRCPEIEADIQTCQSLGKTLLLSLGGATYTEGGFTSPSEASTWADTLWAMFGPSSSSSTVLRPFGAAVLDGFDMDFEATSSNMAAFASTLRSRMDAAQAATGKKYYLSAAPQCPFPDAAMGEMLGAVGFDFVSVQFYNNYCGATSYVAGSGGPGNFNFQRWDQWARGGESVNKGVKVLLGIPGSAGAAGSGYVSGQQLKAVVEYSRGFASFGGVMVWDMSQVYANTGFLDSIVSALGGSLPPPTSTTTTTTATRTSTTLSTVTTKTATTTSSSASPTGSLVPQWGQCGGNGYTGPTACQPPYKCVYGGEWWSSCQ</sequence>
<feature type="domain" description="GH18" evidence="17">
    <location>
        <begin position="31"/>
        <end position="333"/>
    </location>
</feature>
<dbReference type="GO" id="GO:0008061">
    <property type="term" value="F:chitin binding"/>
    <property type="evidence" value="ECO:0007669"/>
    <property type="project" value="UniProtKB-KW"/>
</dbReference>
<keyword evidence="9" id="KW-0119">Carbohydrate metabolism</keyword>
<reference evidence="18" key="1">
    <citation type="journal article" date="2023" name="Mol. Phylogenet. Evol.">
        <title>Genome-scale phylogeny and comparative genomics of the fungal order Sordariales.</title>
        <authorList>
            <person name="Hensen N."/>
            <person name="Bonometti L."/>
            <person name="Westerberg I."/>
            <person name="Brannstrom I.O."/>
            <person name="Guillou S."/>
            <person name="Cros-Aarteil S."/>
            <person name="Calhoun S."/>
            <person name="Haridas S."/>
            <person name="Kuo A."/>
            <person name="Mondo S."/>
            <person name="Pangilinan J."/>
            <person name="Riley R."/>
            <person name="LaButti K."/>
            <person name="Andreopoulos B."/>
            <person name="Lipzen A."/>
            <person name="Chen C."/>
            <person name="Yan M."/>
            <person name="Daum C."/>
            <person name="Ng V."/>
            <person name="Clum A."/>
            <person name="Steindorff A."/>
            <person name="Ohm R.A."/>
            <person name="Martin F."/>
            <person name="Silar P."/>
            <person name="Natvig D.O."/>
            <person name="Lalanne C."/>
            <person name="Gautier V."/>
            <person name="Ament-Velasquez S.L."/>
            <person name="Kruys A."/>
            <person name="Hutchinson M.I."/>
            <person name="Powell A.J."/>
            <person name="Barry K."/>
            <person name="Miller A.N."/>
            <person name="Grigoriev I.V."/>
            <person name="Debuchy R."/>
            <person name="Gladieux P."/>
            <person name="Hiltunen Thoren M."/>
            <person name="Johannesson H."/>
        </authorList>
    </citation>
    <scope>NUCLEOTIDE SEQUENCE</scope>
    <source>
        <strain evidence="18">CBS 103.79</strain>
    </source>
</reference>
<keyword evidence="4" id="KW-0964">Secreted</keyword>
<dbReference type="SUPFAM" id="SSF51445">
    <property type="entry name" value="(Trans)glycosidases"/>
    <property type="match status" value="1"/>
</dbReference>
<keyword evidence="8" id="KW-0146">Chitin degradation</keyword>
<comment type="subcellular location">
    <subcellularLocation>
        <location evidence="2">Secreted</location>
    </subcellularLocation>
</comment>
<dbReference type="Pfam" id="PF00734">
    <property type="entry name" value="CBM_1"/>
    <property type="match status" value="1"/>
</dbReference>
<evidence type="ECO:0000256" key="13">
    <source>
        <dbReference type="RuleBase" id="RU000489"/>
    </source>
</evidence>
<evidence type="ECO:0000256" key="10">
    <source>
        <dbReference type="ARBA" id="ARBA00023295"/>
    </source>
</evidence>
<evidence type="ECO:0000256" key="8">
    <source>
        <dbReference type="ARBA" id="ARBA00023024"/>
    </source>
</evidence>
<comment type="caution">
    <text evidence="18">The sequence shown here is derived from an EMBL/GenBank/DDBJ whole genome shotgun (WGS) entry which is preliminary data.</text>
</comment>
<feature type="region of interest" description="Disordered" evidence="14">
    <location>
        <begin position="335"/>
        <end position="372"/>
    </location>
</feature>
<keyword evidence="10 13" id="KW-0326">Glycosidase</keyword>
<dbReference type="InterPro" id="IPR000254">
    <property type="entry name" value="CBD"/>
</dbReference>
<protein>
    <recommendedName>
        <fullName evidence="3">chitinase</fullName>
        <ecNumber evidence="3">3.2.1.14</ecNumber>
    </recommendedName>
</protein>
<organism evidence="18 19">
    <name type="scientific">Staphylotrichum tortipilum</name>
    <dbReference type="NCBI Taxonomy" id="2831512"/>
    <lineage>
        <taxon>Eukaryota</taxon>
        <taxon>Fungi</taxon>
        <taxon>Dikarya</taxon>
        <taxon>Ascomycota</taxon>
        <taxon>Pezizomycotina</taxon>
        <taxon>Sordariomycetes</taxon>
        <taxon>Sordariomycetidae</taxon>
        <taxon>Sordariales</taxon>
        <taxon>Chaetomiaceae</taxon>
        <taxon>Staphylotrichum</taxon>
    </lineage>
</organism>
<dbReference type="PROSITE" id="PS51164">
    <property type="entry name" value="CBM1_2"/>
    <property type="match status" value="1"/>
</dbReference>
<dbReference type="GO" id="GO:0030248">
    <property type="term" value="F:cellulose binding"/>
    <property type="evidence" value="ECO:0007669"/>
    <property type="project" value="InterPro"/>
</dbReference>
<evidence type="ECO:0000256" key="5">
    <source>
        <dbReference type="ARBA" id="ARBA00022669"/>
    </source>
</evidence>
<dbReference type="CDD" id="cd02877">
    <property type="entry name" value="GH18_hevamine_XipI_class_III"/>
    <property type="match status" value="1"/>
</dbReference>
<evidence type="ECO:0000256" key="7">
    <source>
        <dbReference type="ARBA" id="ARBA00022801"/>
    </source>
</evidence>
<evidence type="ECO:0000256" key="6">
    <source>
        <dbReference type="ARBA" id="ARBA00022729"/>
    </source>
</evidence>
<dbReference type="InterPro" id="IPR035971">
    <property type="entry name" value="CBD_sf"/>
</dbReference>
<dbReference type="PANTHER" id="PTHR45708">
    <property type="entry name" value="ENDOCHITINASE"/>
    <property type="match status" value="1"/>
</dbReference>
<proteinExistence type="inferred from homology"/>